<evidence type="ECO:0000256" key="1">
    <source>
        <dbReference type="SAM" id="MobiDB-lite"/>
    </source>
</evidence>
<dbReference type="AlphaFoldDB" id="A0A1W0VWG7"/>
<reference evidence="2 3" key="1">
    <citation type="journal article" date="2009" name="Nature">
        <title>The Sorghum bicolor genome and the diversification of grasses.</title>
        <authorList>
            <person name="Paterson A.H."/>
            <person name="Bowers J.E."/>
            <person name="Bruggmann R."/>
            <person name="Dubchak I."/>
            <person name="Grimwood J."/>
            <person name="Gundlach H."/>
            <person name="Haberer G."/>
            <person name="Hellsten U."/>
            <person name="Mitros T."/>
            <person name="Poliakov A."/>
            <person name="Schmutz J."/>
            <person name="Spannagl M."/>
            <person name="Tang H."/>
            <person name="Wang X."/>
            <person name="Wicker T."/>
            <person name="Bharti A.K."/>
            <person name="Chapman J."/>
            <person name="Feltus F.A."/>
            <person name="Gowik U."/>
            <person name="Grigoriev I.V."/>
            <person name="Lyons E."/>
            <person name="Maher C.A."/>
            <person name="Martis M."/>
            <person name="Narechania A."/>
            <person name="Otillar R.P."/>
            <person name="Penning B.W."/>
            <person name="Salamov A.A."/>
            <person name="Wang Y."/>
            <person name="Zhang L."/>
            <person name="Carpita N.C."/>
            <person name="Freeling M."/>
            <person name="Gingle A.R."/>
            <person name="Hash C.T."/>
            <person name="Keller B."/>
            <person name="Klein P."/>
            <person name="Kresovich S."/>
            <person name="McCann M.C."/>
            <person name="Ming R."/>
            <person name="Peterson D.G."/>
            <person name="Mehboob-ur-Rahman"/>
            <person name="Ware D."/>
            <person name="Westhoff P."/>
            <person name="Mayer K.F."/>
            <person name="Messing J."/>
            <person name="Rokhsar D.S."/>
        </authorList>
    </citation>
    <scope>NUCLEOTIDE SEQUENCE [LARGE SCALE GENOMIC DNA]</scope>
    <source>
        <strain evidence="3">cv. BTx623</strain>
    </source>
</reference>
<accession>A0A1W0VWG7</accession>
<dbReference type="Proteomes" id="UP000000768">
    <property type="component" value="Chromosome 3"/>
</dbReference>
<name>A0A1W0VWG7_SORBI</name>
<gene>
    <name evidence="2" type="ORF">SORBI_3003G092033</name>
</gene>
<dbReference type="EMBL" id="CM000762">
    <property type="protein sequence ID" value="OQU86451.1"/>
    <property type="molecule type" value="Genomic_DNA"/>
</dbReference>
<evidence type="ECO:0000313" key="3">
    <source>
        <dbReference type="Proteomes" id="UP000000768"/>
    </source>
</evidence>
<dbReference type="Gramene" id="OQU86451">
    <property type="protein sequence ID" value="OQU86451"/>
    <property type="gene ID" value="SORBI_3003G092033"/>
</dbReference>
<sequence length="66" mass="7278">MMKPTLLLPQRATTSCSTPASTFTSTSSLSMPSSRPLDTKKVDIKEHMPPSITSADWNSRWRVLIG</sequence>
<feature type="region of interest" description="Disordered" evidence="1">
    <location>
        <begin position="1"/>
        <end position="41"/>
    </location>
</feature>
<reference evidence="3" key="2">
    <citation type="journal article" date="2018" name="Plant J.">
        <title>The Sorghum bicolor reference genome: improved assembly, gene annotations, a transcriptome atlas, and signatures of genome organization.</title>
        <authorList>
            <person name="McCormick R.F."/>
            <person name="Truong S.K."/>
            <person name="Sreedasyam A."/>
            <person name="Jenkins J."/>
            <person name="Shu S."/>
            <person name="Sims D."/>
            <person name="Kennedy M."/>
            <person name="Amirebrahimi M."/>
            <person name="Weers B.D."/>
            <person name="McKinley B."/>
            <person name="Mattison A."/>
            <person name="Morishige D.T."/>
            <person name="Grimwood J."/>
            <person name="Schmutz J."/>
            <person name="Mullet J.E."/>
        </authorList>
    </citation>
    <scope>NUCLEOTIDE SEQUENCE [LARGE SCALE GENOMIC DNA]</scope>
    <source>
        <strain evidence="3">cv. BTx623</strain>
    </source>
</reference>
<feature type="compositionally biased region" description="Low complexity" evidence="1">
    <location>
        <begin position="13"/>
        <end position="36"/>
    </location>
</feature>
<evidence type="ECO:0000313" key="2">
    <source>
        <dbReference type="EMBL" id="OQU86451.1"/>
    </source>
</evidence>
<keyword evidence="3" id="KW-1185">Reference proteome</keyword>
<protein>
    <submittedName>
        <fullName evidence="2">Uncharacterized protein</fullName>
    </submittedName>
</protein>
<proteinExistence type="predicted"/>
<organism evidence="2 3">
    <name type="scientific">Sorghum bicolor</name>
    <name type="common">Sorghum</name>
    <name type="synonym">Sorghum vulgare</name>
    <dbReference type="NCBI Taxonomy" id="4558"/>
    <lineage>
        <taxon>Eukaryota</taxon>
        <taxon>Viridiplantae</taxon>
        <taxon>Streptophyta</taxon>
        <taxon>Embryophyta</taxon>
        <taxon>Tracheophyta</taxon>
        <taxon>Spermatophyta</taxon>
        <taxon>Magnoliopsida</taxon>
        <taxon>Liliopsida</taxon>
        <taxon>Poales</taxon>
        <taxon>Poaceae</taxon>
        <taxon>PACMAD clade</taxon>
        <taxon>Panicoideae</taxon>
        <taxon>Andropogonodae</taxon>
        <taxon>Andropogoneae</taxon>
        <taxon>Sorghinae</taxon>
        <taxon>Sorghum</taxon>
    </lineage>
</organism>
<dbReference type="InParanoid" id="A0A1W0VWG7"/>